<name>A0AAW2RH21_9LAMI</name>
<sequence>MISLIIWSSDGVERVQVLHGSEGARVDHDTVGSRHRRRQLLCGGDHQLRPWLAAGGLDSLLAFVVLVLFHCLLVMLLWSYFSVVFTDPGGVPPNWRPAVDEERGDSDPLTGTEFPADSENGRVRFCRKCNQLKPPRCHHCSVYNFAAGYFSLAFPNDFYTFLETTLVTLSLLPHFIAFFSDGDIPGTPGSLATTFLAFGTVSCPSLSLPDYFLYSAGDISNICSVKFGIRFERNGVSDYAHITVTANTTTIEAYEKKTTPKWRYDLGRKRNFEQPVIRLPLVLLCFYNFVNVIVCLLLMEPVFEWIRSTGLSQLTQKKIYDEFLPFRVLNILQNLTWMLKNSETDDDIIIKHPILPRMLSIVPSAELTVGKNVDIVQKTWWIAADLRMLSMGIVSTMQRERGVRENSTTSGGPFVNSGDFGFRGSTFPSIFGGKDPFDDPFFTRPFGGFFGSDMSSTGAPASNLQHANRSKGPVIEELESDAEGELEKKQEDDVTDAAWANKNPLVEHPEDQDNDHGKSKSKGREVSFNTNHNNVEGNRSYTRSASFQRVTYGGINGAYYTATTTRTSGSDGVTLEESKQADRTTGQATHRISRGIQDKGHSVTRKLDSDGKVDTVRTLHNLNEDELVGFEQAWRGNTDWHLHGDPFDFPGNSGKIAAGHGQLAAWGGFPDPFKEFSGRHGMQSFDRSFQAQSSGGKPKKVVTINIE</sequence>
<feature type="transmembrane region" description="Helical" evidence="6">
    <location>
        <begin position="276"/>
        <end position="299"/>
    </location>
</feature>
<reference evidence="7" key="2">
    <citation type="journal article" date="2024" name="Plant">
        <title>Genomic evolution and insights into agronomic trait innovations of Sesamum species.</title>
        <authorList>
            <person name="Miao H."/>
            <person name="Wang L."/>
            <person name="Qu L."/>
            <person name="Liu H."/>
            <person name="Sun Y."/>
            <person name="Le M."/>
            <person name="Wang Q."/>
            <person name="Wei S."/>
            <person name="Zheng Y."/>
            <person name="Lin W."/>
            <person name="Duan Y."/>
            <person name="Cao H."/>
            <person name="Xiong S."/>
            <person name="Wang X."/>
            <person name="Wei L."/>
            <person name="Li C."/>
            <person name="Ma Q."/>
            <person name="Ju M."/>
            <person name="Zhao R."/>
            <person name="Li G."/>
            <person name="Mu C."/>
            <person name="Tian Q."/>
            <person name="Mei H."/>
            <person name="Zhang T."/>
            <person name="Gao T."/>
            <person name="Zhang H."/>
        </authorList>
    </citation>
    <scope>NUCLEOTIDE SEQUENCE</scope>
    <source>
        <strain evidence="7">G01</strain>
    </source>
</reference>
<comment type="similarity">
    <text evidence="2">Belongs to the MLF family.</text>
</comment>
<accession>A0AAW2RH21</accession>
<feature type="compositionally biased region" description="Polar residues" evidence="5">
    <location>
        <begin position="527"/>
        <end position="537"/>
    </location>
</feature>
<comment type="caution">
    <text evidence="7">The sequence shown here is derived from an EMBL/GenBank/DDBJ whole genome shotgun (WGS) entry which is preliminary data.</text>
</comment>
<evidence type="ECO:0000256" key="5">
    <source>
        <dbReference type="SAM" id="MobiDB-lite"/>
    </source>
</evidence>
<dbReference type="InterPro" id="IPR019376">
    <property type="entry name" value="Myeloid_leukemia_factor"/>
</dbReference>
<dbReference type="PROSITE" id="PS50216">
    <property type="entry name" value="DHHC"/>
    <property type="match status" value="1"/>
</dbReference>
<feature type="transmembrane region" description="Helical" evidence="6">
    <location>
        <begin position="60"/>
        <end position="81"/>
    </location>
</feature>
<dbReference type="GO" id="GO:0005737">
    <property type="term" value="C:cytoplasm"/>
    <property type="evidence" value="ECO:0007669"/>
    <property type="project" value="UniProtKB-SubCell"/>
</dbReference>
<keyword evidence="6" id="KW-1133">Transmembrane helix</keyword>
<evidence type="ECO:0000256" key="2">
    <source>
        <dbReference type="ARBA" id="ARBA00008332"/>
    </source>
</evidence>
<evidence type="ECO:0000313" key="7">
    <source>
        <dbReference type="EMBL" id="KAL0379665.1"/>
    </source>
</evidence>
<gene>
    <name evidence="7" type="ORF">Sangu_0030800</name>
</gene>
<evidence type="ECO:0000256" key="1">
    <source>
        <dbReference type="ARBA" id="ARBA00004496"/>
    </source>
</evidence>
<feature type="region of interest" description="Disordered" evidence="5">
    <location>
        <begin position="567"/>
        <end position="590"/>
    </location>
</feature>
<evidence type="ECO:0000256" key="3">
    <source>
        <dbReference type="ARBA" id="ARBA00022490"/>
    </source>
</evidence>
<reference evidence="7" key="1">
    <citation type="submission" date="2020-06" db="EMBL/GenBank/DDBJ databases">
        <authorList>
            <person name="Li T."/>
            <person name="Hu X."/>
            <person name="Zhang T."/>
            <person name="Song X."/>
            <person name="Zhang H."/>
            <person name="Dai N."/>
            <person name="Sheng W."/>
            <person name="Hou X."/>
            <person name="Wei L."/>
        </authorList>
    </citation>
    <scope>NUCLEOTIDE SEQUENCE</scope>
    <source>
        <strain evidence="7">G01</strain>
        <tissue evidence="7">Leaf</tissue>
    </source>
</reference>
<keyword evidence="3" id="KW-0963">Cytoplasm</keyword>
<evidence type="ECO:0000256" key="6">
    <source>
        <dbReference type="SAM" id="Phobius"/>
    </source>
</evidence>
<feature type="region of interest" description="Disordered" evidence="5">
    <location>
        <begin position="504"/>
        <end position="537"/>
    </location>
</feature>
<keyword evidence="6" id="KW-0472">Membrane</keyword>
<feature type="compositionally biased region" description="Basic and acidic residues" evidence="5">
    <location>
        <begin position="505"/>
        <end position="525"/>
    </location>
</feature>
<dbReference type="Pfam" id="PF10248">
    <property type="entry name" value="Mlf1IP"/>
    <property type="match status" value="1"/>
</dbReference>
<protein>
    <submittedName>
        <fullName evidence="7">Uncharacterized protein</fullName>
    </submittedName>
</protein>
<proteinExistence type="inferred from homology"/>
<dbReference type="AlphaFoldDB" id="A0AAW2RH21"/>
<comment type="subcellular location">
    <subcellularLocation>
        <location evidence="1">Cytoplasm</location>
    </subcellularLocation>
</comment>
<keyword evidence="4" id="KW-0597">Phosphoprotein</keyword>
<dbReference type="PANTHER" id="PTHR13105">
    <property type="entry name" value="MYELOID LEUKEMIA FACTOR"/>
    <property type="match status" value="1"/>
</dbReference>
<organism evidence="7">
    <name type="scientific">Sesamum angustifolium</name>
    <dbReference type="NCBI Taxonomy" id="2727405"/>
    <lineage>
        <taxon>Eukaryota</taxon>
        <taxon>Viridiplantae</taxon>
        <taxon>Streptophyta</taxon>
        <taxon>Embryophyta</taxon>
        <taxon>Tracheophyta</taxon>
        <taxon>Spermatophyta</taxon>
        <taxon>Magnoliopsida</taxon>
        <taxon>eudicotyledons</taxon>
        <taxon>Gunneridae</taxon>
        <taxon>Pentapetalae</taxon>
        <taxon>asterids</taxon>
        <taxon>lamiids</taxon>
        <taxon>Lamiales</taxon>
        <taxon>Pedaliaceae</taxon>
        <taxon>Sesamum</taxon>
    </lineage>
</organism>
<evidence type="ECO:0000256" key="4">
    <source>
        <dbReference type="ARBA" id="ARBA00022553"/>
    </source>
</evidence>
<dbReference type="EMBL" id="JACGWK010000001">
    <property type="protein sequence ID" value="KAL0379665.1"/>
    <property type="molecule type" value="Genomic_DNA"/>
</dbReference>
<keyword evidence="6" id="KW-0812">Transmembrane</keyword>